<gene>
    <name evidence="1" type="ORF">OLEA9_A100545</name>
</gene>
<dbReference type="AlphaFoldDB" id="A0A8S0U270"/>
<keyword evidence="2" id="KW-1185">Reference proteome</keyword>
<proteinExistence type="predicted"/>
<reference evidence="1 2" key="1">
    <citation type="submission" date="2019-12" db="EMBL/GenBank/DDBJ databases">
        <authorList>
            <person name="Alioto T."/>
            <person name="Alioto T."/>
            <person name="Gomez Garrido J."/>
        </authorList>
    </citation>
    <scope>NUCLEOTIDE SEQUENCE [LARGE SCALE GENOMIC DNA]</scope>
</reference>
<evidence type="ECO:0000313" key="1">
    <source>
        <dbReference type="EMBL" id="CAA3010331.1"/>
    </source>
</evidence>
<dbReference type="Gramene" id="OE9A100545T1">
    <property type="protein sequence ID" value="OE9A100545C1"/>
    <property type="gene ID" value="OE9A100545"/>
</dbReference>
<protein>
    <submittedName>
        <fullName evidence="1">Uncharacterized protein</fullName>
    </submittedName>
</protein>
<organism evidence="1 2">
    <name type="scientific">Olea europaea subsp. europaea</name>
    <dbReference type="NCBI Taxonomy" id="158383"/>
    <lineage>
        <taxon>Eukaryota</taxon>
        <taxon>Viridiplantae</taxon>
        <taxon>Streptophyta</taxon>
        <taxon>Embryophyta</taxon>
        <taxon>Tracheophyta</taxon>
        <taxon>Spermatophyta</taxon>
        <taxon>Magnoliopsida</taxon>
        <taxon>eudicotyledons</taxon>
        <taxon>Gunneridae</taxon>
        <taxon>Pentapetalae</taxon>
        <taxon>asterids</taxon>
        <taxon>lamiids</taxon>
        <taxon>Lamiales</taxon>
        <taxon>Oleaceae</taxon>
        <taxon>Oleeae</taxon>
        <taxon>Olea</taxon>
    </lineage>
</organism>
<name>A0A8S0U270_OLEEU</name>
<dbReference type="EMBL" id="CACTIH010007340">
    <property type="protein sequence ID" value="CAA3010331.1"/>
    <property type="molecule type" value="Genomic_DNA"/>
</dbReference>
<evidence type="ECO:0000313" key="2">
    <source>
        <dbReference type="Proteomes" id="UP000594638"/>
    </source>
</evidence>
<sequence>MSHSRPKTECEKGLPELDIPASVLQQIIIQIFGDDDESKDVNDGGVLDEGQYYKITSSSSRKILPDLESCKPKKKRRYRSINNLYLATKPMKRFGLQIYKE</sequence>
<accession>A0A8S0U270</accession>
<dbReference type="OrthoDB" id="913313at2759"/>
<comment type="caution">
    <text evidence="1">The sequence shown here is derived from an EMBL/GenBank/DDBJ whole genome shotgun (WGS) entry which is preliminary data.</text>
</comment>
<dbReference type="Proteomes" id="UP000594638">
    <property type="component" value="Unassembled WGS sequence"/>
</dbReference>